<dbReference type="InterPro" id="IPR000702">
    <property type="entry name" value="Ribosomal_uL6-like"/>
</dbReference>
<dbReference type="EMBL" id="MHSR01000019">
    <property type="protein sequence ID" value="OHA46208.1"/>
    <property type="molecule type" value="Genomic_DNA"/>
</dbReference>
<keyword evidence="4 6" id="KW-0699">rRNA-binding</keyword>
<dbReference type="FunFam" id="3.90.930.12:FF:000001">
    <property type="entry name" value="50S ribosomal protein L6"/>
    <property type="match status" value="1"/>
</dbReference>
<name>A0A1G2PCY5_9BACT</name>
<keyword evidence="4 6" id="KW-0694">RNA-binding</keyword>
<evidence type="ECO:0000256" key="3">
    <source>
        <dbReference type="ARBA" id="ARBA00023274"/>
    </source>
</evidence>
<feature type="domain" description="Large ribosomal subunit protein uL6 alpha-beta" evidence="7">
    <location>
        <begin position="11"/>
        <end position="89"/>
    </location>
</feature>
<evidence type="ECO:0000259" key="7">
    <source>
        <dbReference type="Pfam" id="PF00347"/>
    </source>
</evidence>
<organism evidence="8 9">
    <name type="scientific">Candidatus Terrybacteria bacterium RIFCSPHIGHO2_01_FULL_43_35</name>
    <dbReference type="NCBI Taxonomy" id="1802361"/>
    <lineage>
        <taxon>Bacteria</taxon>
        <taxon>Candidatus Terryibacteriota</taxon>
    </lineage>
</organism>
<dbReference type="InterPro" id="IPR002358">
    <property type="entry name" value="Ribosomal_uL6_CS"/>
</dbReference>
<evidence type="ECO:0000313" key="9">
    <source>
        <dbReference type="Proteomes" id="UP000178869"/>
    </source>
</evidence>
<dbReference type="PROSITE" id="PS00525">
    <property type="entry name" value="RIBOSOMAL_L6_1"/>
    <property type="match status" value="1"/>
</dbReference>
<dbReference type="AlphaFoldDB" id="A0A1G2PCY5"/>
<dbReference type="Gene3D" id="3.90.930.12">
    <property type="entry name" value="Ribosomal protein L6, alpha-beta domain"/>
    <property type="match status" value="2"/>
</dbReference>
<dbReference type="PANTHER" id="PTHR11655:SF14">
    <property type="entry name" value="LARGE RIBOSOMAL SUBUNIT PROTEIN UL6M"/>
    <property type="match status" value="1"/>
</dbReference>
<dbReference type="PIRSF" id="PIRSF002162">
    <property type="entry name" value="Ribosomal_L6"/>
    <property type="match status" value="1"/>
</dbReference>
<evidence type="ECO:0000256" key="6">
    <source>
        <dbReference type="RuleBase" id="RU003870"/>
    </source>
</evidence>
<dbReference type="HAMAP" id="MF_01365_B">
    <property type="entry name" value="Ribosomal_uL6_B"/>
    <property type="match status" value="1"/>
</dbReference>
<keyword evidence="3 4" id="KW-0687">Ribonucleoprotein</keyword>
<dbReference type="InterPro" id="IPR020040">
    <property type="entry name" value="Ribosomal_uL6_a/b-dom"/>
</dbReference>
<evidence type="ECO:0000256" key="5">
    <source>
        <dbReference type="RuleBase" id="RU003869"/>
    </source>
</evidence>
<dbReference type="Pfam" id="PF00347">
    <property type="entry name" value="Ribosomal_L6"/>
    <property type="match status" value="2"/>
</dbReference>
<dbReference type="GO" id="GO:0003735">
    <property type="term" value="F:structural constituent of ribosome"/>
    <property type="evidence" value="ECO:0007669"/>
    <property type="project" value="UniProtKB-UniRule"/>
</dbReference>
<dbReference type="PANTHER" id="PTHR11655">
    <property type="entry name" value="60S/50S RIBOSOMAL PROTEIN L6/L9"/>
    <property type="match status" value="1"/>
</dbReference>
<dbReference type="GO" id="GO:0022625">
    <property type="term" value="C:cytosolic large ribosomal subunit"/>
    <property type="evidence" value="ECO:0007669"/>
    <property type="project" value="UniProtKB-UniRule"/>
</dbReference>
<gene>
    <name evidence="4" type="primary">rplF</name>
    <name evidence="8" type="ORF">A2828_03280</name>
</gene>
<comment type="caution">
    <text evidence="8">The sequence shown here is derived from an EMBL/GenBank/DDBJ whole genome shotgun (WGS) entry which is preliminary data.</text>
</comment>
<protein>
    <recommendedName>
        <fullName evidence="4">Large ribosomal subunit protein uL6</fullName>
    </recommendedName>
</protein>
<dbReference type="InterPro" id="IPR036789">
    <property type="entry name" value="Ribosomal_uL6-like_a/b-dom_sf"/>
</dbReference>
<accession>A0A1G2PCY5</accession>
<dbReference type="InterPro" id="IPR019906">
    <property type="entry name" value="Ribosomal_uL6_bac-type"/>
</dbReference>
<dbReference type="Proteomes" id="UP000178869">
    <property type="component" value="Unassembled WGS sequence"/>
</dbReference>
<comment type="similarity">
    <text evidence="1 4 5">Belongs to the universal ribosomal protein uL6 family.</text>
</comment>
<evidence type="ECO:0000313" key="8">
    <source>
        <dbReference type="EMBL" id="OHA46208.1"/>
    </source>
</evidence>
<feature type="domain" description="Large ribosomal subunit protein uL6 alpha-beta" evidence="7">
    <location>
        <begin position="98"/>
        <end position="170"/>
    </location>
</feature>
<keyword evidence="2 4" id="KW-0689">Ribosomal protein</keyword>
<sequence length="189" mass="20104">MSRIGKKPISIPKGVSVELGSMNAENYTREIFINGPKGTVSVFIPSVIAVEVEGNVIKCSVVNNDSHVSDLWGLSRALLAGAVVGVTEGYSKKLEIEGIGYRANLEGNILVLSLGFSHPIKIEPKDGVSFAVEKNSIIVSGNNKQAVGQFAAQIRALKKPEPYKGKGIRYAGEVVRRKAGKKAAVATTK</sequence>
<reference evidence="8 9" key="1">
    <citation type="journal article" date="2016" name="Nat. Commun.">
        <title>Thousands of microbial genomes shed light on interconnected biogeochemical processes in an aquifer system.</title>
        <authorList>
            <person name="Anantharaman K."/>
            <person name="Brown C.T."/>
            <person name="Hug L.A."/>
            <person name="Sharon I."/>
            <person name="Castelle C.J."/>
            <person name="Probst A.J."/>
            <person name="Thomas B.C."/>
            <person name="Singh A."/>
            <person name="Wilkins M.J."/>
            <person name="Karaoz U."/>
            <person name="Brodie E.L."/>
            <person name="Williams K.H."/>
            <person name="Hubbard S.S."/>
            <person name="Banfield J.F."/>
        </authorList>
    </citation>
    <scope>NUCLEOTIDE SEQUENCE [LARGE SCALE GENOMIC DNA]</scope>
</reference>
<evidence type="ECO:0000256" key="1">
    <source>
        <dbReference type="ARBA" id="ARBA00009356"/>
    </source>
</evidence>
<evidence type="ECO:0000256" key="2">
    <source>
        <dbReference type="ARBA" id="ARBA00022980"/>
    </source>
</evidence>
<proteinExistence type="inferred from homology"/>
<dbReference type="NCBIfam" id="TIGR03654">
    <property type="entry name" value="L6_bact"/>
    <property type="match status" value="1"/>
</dbReference>
<evidence type="ECO:0000256" key="4">
    <source>
        <dbReference type="HAMAP-Rule" id="MF_01365"/>
    </source>
</evidence>
<dbReference type="PRINTS" id="PR00059">
    <property type="entry name" value="RIBOSOMALL6"/>
</dbReference>
<comment type="subunit">
    <text evidence="4">Part of the 50S ribosomal subunit.</text>
</comment>
<dbReference type="GO" id="GO:0002181">
    <property type="term" value="P:cytoplasmic translation"/>
    <property type="evidence" value="ECO:0007669"/>
    <property type="project" value="TreeGrafter"/>
</dbReference>
<comment type="function">
    <text evidence="4 6">This protein binds to the 23S rRNA, and is important in its secondary structure. It is located near the subunit interface in the base of the L7/L12 stalk, and near the tRNA binding site of the peptidyltransferase center.</text>
</comment>
<dbReference type="GO" id="GO:0019843">
    <property type="term" value="F:rRNA binding"/>
    <property type="evidence" value="ECO:0007669"/>
    <property type="project" value="UniProtKB-UniRule"/>
</dbReference>
<dbReference type="SUPFAM" id="SSF56053">
    <property type="entry name" value="Ribosomal protein L6"/>
    <property type="match status" value="2"/>
</dbReference>